<dbReference type="Pfam" id="PF04140">
    <property type="entry name" value="ICMT"/>
    <property type="match status" value="1"/>
</dbReference>
<evidence type="ECO:0000256" key="2">
    <source>
        <dbReference type="ARBA" id="ARBA00022692"/>
    </source>
</evidence>
<keyword evidence="6" id="KW-0808">Transferase</keyword>
<sequence>MGLGIALRATTIAQLGRLRTPNVAALADHRIVERGLYRHIRHPSDPGALLAFLGFSLALVNWLSLVAIMGILLPIYLNRIHEEEAALAAAFGADCQAYCQRTKHLLPGVCRAGSAR</sequence>
<proteinExistence type="predicted"/>
<protein>
    <submittedName>
        <fullName evidence="6">Protein-S isoprenylcysteine O-methyltransferase</fullName>
    </submittedName>
</protein>
<keyword evidence="4 5" id="KW-0472">Membrane</keyword>
<evidence type="ECO:0000256" key="5">
    <source>
        <dbReference type="SAM" id="Phobius"/>
    </source>
</evidence>
<dbReference type="AlphaFoldDB" id="T1CKU1"/>
<keyword evidence="3 5" id="KW-1133">Transmembrane helix</keyword>
<keyword evidence="6" id="KW-0489">Methyltransferase</keyword>
<dbReference type="InterPro" id="IPR052527">
    <property type="entry name" value="Metal_cation-efflux_comp"/>
</dbReference>
<evidence type="ECO:0000313" key="6">
    <source>
        <dbReference type="EMBL" id="EQD68975.1"/>
    </source>
</evidence>
<dbReference type="GO" id="GO:0032259">
    <property type="term" value="P:methylation"/>
    <property type="evidence" value="ECO:0007669"/>
    <property type="project" value="UniProtKB-KW"/>
</dbReference>
<comment type="caution">
    <text evidence="6">The sequence shown here is derived from an EMBL/GenBank/DDBJ whole genome shotgun (WGS) entry which is preliminary data.</text>
</comment>
<accession>T1CKU1</accession>
<reference evidence="6" key="1">
    <citation type="submission" date="2013-08" db="EMBL/GenBank/DDBJ databases">
        <authorList>
            <person name="Mendez C."/>
            <person name="Richter M."/>
            <person name="Ferrer M."/>
            <person name="Sanchez J."/>
        </authorList>
    </citation>
    <scope>NUCLEOTIDE SEQUENCE</scope>
</reference>
<organism evidence="6">
    <name type="scientific">mine drainage metagenome</name>
    <dbReference type="NCBI Taxonomy" id="410659"/>
    <lineage>
        <taxon>unclassified sequences</taxon>
        <taxon>metagenomes</taxon>
        <taxon>ecological metagenomes</taxon>
    </lineage>
</organism>
<keyword evidence="2 5" id="KW-0812">Transmembrane</keyword>
<dbReference type="Gene3D" id="1.20.120.1630">
    <property type="match status" value="1"/>
</dbReference>
<gene>
    <name evidence="6" type="ORF">B1B_05521</name>
</gene>
<feature type="transmembrane region" description="Helical" evidence="5">
    <location>
        <begin position="48"/>
        <end position="73"/>
    </location>
</feature>
<evidence type="ECO:0000256" key="3">
    <source>
        <dbReference type="ARBA" id="ARBA00022989"/>
    </source>
</evidence>
<comment type="subcellular location">
    <subcellularLocation>
        <location evidence="1">Membrane</location>
        <topology evidence="1">Multi-pass membrane protein</topology>
    </subcellularLocation>
</comment>
<dbReference type="GO" id="GO:0016020">
    <property type="term" value="C:membrane"/>
    <property type="evidence" value="ECO:0007669"/>
    <property type="project" value="UniProtKB-SubCell"/>
</dbReference>
<dbReference type="GO" id="GO:0004671">
    <property type="term" value="F:protein C-terminal S-isoprenylcysteine carboxyl O-methyltransferase activity"/>
    <property type="evidence" value="ECO:0007669"/>
    <property type="project" value="InterPro"/>
</dbReference>
<dbReference type="InterPro" id="IPR007269">
    <property type="entry name" value="ICMT_MeTrfase"/>
</dbReference>
<dbReference type="PANTHER" id="PTHR43847">
    <property type="entry name" value="BLL3993 PROTEIN"/>
    <property type="match status" value="1"/>
</dbReference>
<evidence type="ECO:0000256" key="4">
    <source>
        <dbReference type="ARBA" id="ARBA00023136"/>
    </source>
</evidence>
<dbReference type="EMBL" id="AUZY01003497">
    <property type="protein sequence ID" value="EQD68975.1"/>
    <property type="molecule type" value="Genomic_DNA"/>
</dbReference>
<name>T1CKU1_9ZZZZ</name>
<dbReference type="PANTHER" id="PTHR43847:SF1">
    <property type="entry name" value="BLL3993 PROTEIN"/>
    <property type="match status" value="1"/>
</dbReference>
<evidence type="ECO:0000256" key="1">
    <source>
        <dbReference type="ARBA" id="ARBA00004141"/>
    </source>
</evidence>
<reference evidence="6" key="2">
    <citation type="journal article" date="2014" name="ISME J.">
        <title>Microbial stratification in low pH oxic and suboxic macroscopic growths along an acid mine drainage.</title>
        <authorList>
            <person name="Mendez-Garcia C."/>
            <person name="Mesa V."/>
            <person name="Sprenger R.R."/>
            <person name="Richter M."/>
            <person name="Diez M.S."/>
            <person name="Solano J."/>
            <person name="Bargiela R."/>
            <person name="Golyshina O.V."/>
            <person name="Manteca A."/>
            <person name="Ramos J.L."/>
            <person name="Gallego J.R."/>
            <person name="Llorente I."/>
            <person name="Martins Dos Santos V.A."/>
            <person name="Jensen O.N."/>
            <person name="Pelaez A.I."/>
            <person name="Sanchez J."/>
            <person name="Ferrer M."/>
        </authorList>
    </citation>
    <scope>NUCLEOTIDE SEQUENCE</scope>
</reference>